<reference evidence="1 2" key="1">
    <citation type="submission" date="2023-03" db="EMBL/GenBank/DDBJ databases">
        <title>Bacillus Genome Sequencing.</title>
        <authorList>
            <person name="Dunlap C."/>
        </authorList>
    </citation>
    <scope>NUCLEOTIDE SEQUENCE [LARGE SCALE GENOMIC DNA]</scope>
    <source>
        <strain evidence="1 2">B-23453</strain>
    </source>
</reference>
<sequence>MNTWKLIDGDIGFDENGELQLVSDEEELKQAIESILSIRLGEFFLDETVGLNRDNLLTKQFDEDLAHADIVAAVMQEDRVDEVSEVTFTLDKSNRILSVDLTIVSINGQTVTLEGVNVGAG</sequence>
<dbReference type="SUPFAM" id="SSF160719">
    <property type="entry name" value="gpW/gp25-like"/>
    <property type="match status" value="1"/>
</dbReference>
<proteinExistence type="predicted"/>
<protein>
    <submittedName>
        <fullName evidence="1">DUF2634 domain-containing protein</fullName>
    </submittedName>
</protein>
<dbReference type="Pfam" id="PF10934">
    <property type="entry name" value="Sheath_initiator"/>
    <property type="match status" value="1"/>
</dbReference>
<dbReference type="RefSeq" id="WP_066264485.1">
    <property type="nucleotide sequence ID" value="NZ_JARMAB010000004.1"/>
</dbReference>
<accession>A0ABU6MB86</accession>
<keyword evidence="2" id="KW-1185">Reference proteome</keyword>
<organism evidence="1 2">
    <name type="scientific">Heyndrickxia acidicola</name>
    <dbReference type="NCBI Taxonomy" id="209389"/>
    <lineage>
        <taxon>Bacteria</taxon>
        <taxon>Bacillati</taxon>
        <taxon>Bacillota</taxon>
        <taxon>Bacilli</taxon>
        <taxon>Bacillales</taxon>
        <taxon>Bacillaceae</taxon>
        <taxon>Heyndrickxia</taxon>
    </lineage>
</organism>
<dbReference type="Gene3D" id="3.10.450.40">
    <property type="match status" value="1"/>
</dbReference>
<dbReference type="Proteomes" id="UP001341444">
    <property type="component" value="Unassembled WGS sequence"/>
</dbReference>
<dbReference type="EMBL" id="JARMAB010000004">
    <property type="protein sequence ID" value="MED1201942.1"/>
    <property type="molecule type" value="Genomic_DNA"/>
</dbReference>
<dbReference type="InterPro" id="IPR020288">
    <property type="entry name" value="Sheath_initiator"/>
</dbReference>
<evidence type="ECO:0000313" key="1">
    <source>
        <dbReference type="EMBL" id="MED1201942.1"/>
    </source>
</evidence>
<evidence type="ECO:0000313" key="2">
    <source>
        <dbReference type="Proteomes" id="UP001341444"/>
    </source>
</evidence>
<comment type="caution">
    <text evidence="1">The sequence shown here is derived from an EMBL/GenBank/DDBJ whole genome shotgun (WGS) entry which is preliminary data.</text>
</comment>
<gene>
    <name evidence="1" type="ORF">P4T90_02425</name>
</gene>
<name>A0ABU6MB86_9BACI</name>